<dbReference type="HOGENOM" id="CLU_682765_0_0_0"/>
<gene>
    <name evidence="1" type="ordered locus">wcw_0782</name>
</gene>
<sequence>MESIISQAFFQNWQRKGISLGVAIIVWIFVNQSITETKTVPNIPIKVINLPQDKTIGGSLPNGYLSTRLTLTLSGSKDVVKELEQGDLEVLLDASTADSDNWVIQVSKKNLVSLNPSLDLRHHINSVSHPEFVIKLSDLISDTVPIWVETPTGHPPHGYEFLDIWPERLSQTISGPKEAIQELKIKGLSLVINMDKITAYDLDRIKEAQQKNHGNEISYLIPEKWKKVPIPFRHNILQEINDPEARNLRINFLKQQLIPIGKEIPITVYYPIKYSETINPTTHSLEEGPLVKLKNGITIFTLPLYVKDVSRLFLDIIRENIEIVLVASPKNEREHLQWSIEVVDPKEMEDTYVAYVIAEQKEQGDQVSNLSKREEVLRKRFRDYMQKLAFYREDGEKLEIFPILKEHTITFSPIN</sequence>
<evidence type="ECO:0000313" key="2">
    <source>
        <dbReference type="Proteomes" id="UP000001505"/>
    </source>
</evidence>
<organism evidence="1 2">
    <name type="scientific">Waddlia chondrophila (strain ATCC VR-1470 / WSU 86-1044)</name>
    <dbReference type="NCBI Taxonomy" id="716544"/>
    <lineage>
        <taxon>Bacteria</taxon>
        <taxon>Pseudomonadati</taxon>
        <taxon>Chlamydiota</taxon>
        <taxon>Chlamydiia</taxon>
        <taxon>Parachlamydiales</taxon>
        <taxon>Waddliaceae</taxon>
        <taxon>Waddlia</taxon>
    </lineage>
</organism>
<dbReference type="EMBL" id="CP001928">
    <property type="protein sequence ID" value="ADI38149.1"/>
    <property type="molecule type" value="Genomic_DNA"/>
</dbReference>
<name>D6YVI8_WADCW</name>
<dbReference type="PANTHER" id="PTHR37804:SF1">
    <property type="entry name" value="CDAA REGULATORY PROTEIN CDAR"/>
    <property type="match status" value="1"/>
</dbReference>
<protein>
    <submittedName>
        <fullName evidence="1">Uncharacterized protein</fullName>
    </submittedName>
</protein>
<dbReference type="OrthoDB" id="18412at2"/>
<dbReference type="PANTHER" id="PTHR37804">
    <property type="entry name" value="CDAA REGULATORY PROTEIN CDAR"/>
    <property type="match status" value="1"/>
</dbReference>
<dbReference type="Gene3D" id="2.170.120.30">
    <property type="match status" value="1"/>
</dbReference>
<keyword evidence="2" id="KW-1185">Reference proteome</keyword>
<dbReference type="Proteomes" id="UP000001505">
    <property type="component" value="Chromosome"/>
</dbReference>
<dbReference type="AlphaFoldDB" id="D6YVI8"/>
<dbReference type="KEGG" id="wch:wcw_0782"/>
<reference evidence="1 2" key="1">
    <citation type="journal article" date="2010" name="PLoS ONE">
        <title>The Waddlia genome: a window into chlamydial biology.</title>
        <authorList>
            <person name="Bertelli C."/>
            <person name="Collyn F."/>
            <person name="Croxatto A."/>
            <person name="Ruckert C."/>
            <person name="Polkinghorne A."/>
            <person name="Kebbi-Beghdadi C."/>
            <person name="Goesmann A."/>
            <person name="Vaughan L."/>
            <person name="Greub G."/>
        </authorList>
    </citation>
    <scope>NUCLEOTIDE SEQUENCE [LARGE SCALE GENOMIC DNA]</scope>
    <source>
        <strain evidence="2">ATCC VR-1470 / WSU 86-1044</strain>
    </source>
</reference>
<evidence type="ECO:0000313" key="1">
    <source>
        <dbReference type="EMBL" id="ADI38149.1"/>
    </source>
</evidence>
<dbReference type="InterPro" id="IPR053154">
    <property type="entry name" value="c-di-AMP_regulator"/>
</dbReference>
<dbReference type="RefSeq" id="WP_013181867.1">
    <property type="nucleotide sequence ID" value="NC_014225.1"/>
</dbReference>
<accession>D6YVI8</accession>
<proteinExistence type="predicted"/>
<dbReference type="eggNOG" id="COG1624">
    <property type="taxonomic scope" value="Bacteria"/>
</dbReference>
<dbReference type="STRING" id="716544.wcw_0782"/>